<accession>A0ABM7W778</accession>
<dbReference type="Gene3D" id="1.10.287.950">
    <property type="entry name" value="Methyl-accepting chemotaxis protein"/>
    <property type="match status" value="1"/>
</dbReference>
<evidence type="ECO:0000256" key="2">
    <source>
        <dbReference type="ARBA" id="ARBA00029447"/>
    </source>
</evidence>
<dbReference type="Pfam" id="PF00015">
    <property type="entry name" value="MCPsignal"/>
    <property type="match status" value="1"/>
</dbReference>
<dbReference type="PROSITE" id="PS51753">
    <property type="entry name" value="HBM"/>
    <property type="match status" value="1"/>
</dbReference>
<evidence type="ECO:0000259" key="6">
    <source>
        <dbReference type="PROSITE" id="PS50885"/>
    </source>
</evidence>
<feature type="transmembrane region" description="Helical" evidence="4">
    <location>
        <begin position="296"/>
        <end position="316"/>
    </location>
</feature>
<dbReference type="EMBL" id="AP025516">
    <property type="protein sequence ID" value="BDD86796.1"/>
    <property type="molecule type" value="Genomic_DNA"/>
</dbReference>
<feature type="transmembrane region" description="Helical" evidence="4">
    <location>
        <begin position="7"/>
        <end position="29"/>
    </location>
</feature>
<feature type="domain" description="HBM" evidence="7">
    <location>
        <begin position="44"/>
        <end position="284"/>
    </location>
</feature>
<evidence type="ECO:0000259" key="7">
    <source>
        <dbReference type="PROSITE" id="PS51753"/>
    </source>
</evidence>
<dbReference type="CDD" id="cd06225">
    <property type="entry name" value="HAMP"/>
    <property type="match status" value="1"/>
</dbReference>
<name>A0ABM7W778_9BACT</name>
<evidence type="ECO:0000256" key="4">
    <source>
        <dbReference type="SAM" id="Phobius"/>
    </source>
</evidence>
<dbReference type="RefSeq" id="WP_284153867.1">
    <property type="nucleotide sequence ID" value="NZ_AP025516.1"/>
</dbReference>
<reference evidence="8 9" key="1">
    <citation type="submission" date="2022-01" db="EMBL/GenBank/DDBJ databases">
        <title>Desulfofustis limnae sp. nov., a novel mesophilic sulfate-reducing bacterium isolated from marsh soil.</title>
        <authorList>
            <person name="Watanabe M."/>
            <person name="Takahashi A."/>
            <person name="Kojima H."/>
            <person name="Fukui M."/>
        </authorList>
    </citation>
    <scope>NUCLEOTIDE SEQUENCE [LARGE SCALE GENOMIC DNA]</scope>
    <source>
        <strain evidence="8 9">PPLL</strain>
    </source>
</reference>
<keyword evidence="9" id="KW-1185">Reference proteome</keyword>
<dbReference type="InterPro" id="IPR004089">
    <property type="entry name" value="MCPsignal_dom"/>
</dbReference>
<evidence type="ECO:0000256" key="1">
    <source>
        <dbReference type="ARBA" id="ARBA00023224"/>
    </source>
</evidence>
<dbReference type="SMART" id="SM01358">
    <property type="entry name" value="HBM"/>
    <property type="match status" value="1"/>
</dbReference>
<feature type="domain" description="Methyl-accepting transducer" evidence="5">
    <location>
        <begin position="389"/>
        <end position="625"/>
    </location>
</feature>
<organism evidence="8 9">
    <name type="scientific">Desulfofustis limnaeus</name>
    <dbReference type="NCBI Taxonomy" id="2740163"/>
    <lineage>
        <taxon>Bacteria</taxon>
        <taxon>Pseudomonadati</taxon>
        <taxon>Thermodesulfobacteriota</taxon>
        <taxon>Desulfobulbia</taxon>
        <taxon>Desulfobulbales</taxon>
        <taxon>Desulfocapsaceae</taxon>
        <taxon>Desulfofustis</taxon>
    </lineage>
</organism>
<dbReference type="PANTHER" id="PTHR32089:SF112">
    <property type="entry name" value="LYSOZYME-LIKE PROTEIN-RELATED"/>
    <property type="match status" value="1"/>
</dbReference>
<keyword evidence="1 3" id="KW-0807">Transducer</keyword>
<dbReference type="PROSITE" id="PS50111">
    <property type="entry name" value="CHEMOTAXIS_TRANSDUC_2"/>
    <property type="match status" value="1"/>
</dbReference>
<sequence length="661" mass="70562">MKRLSLVVKIGAGFGLVLLLLLIVSLTGWRGLTTVLTGLDQYRTLTAEAGLAAELRQHLSTADATIKDFLISGSDTAIESHRRSSQEIATSVTEALEKADSPDEKQRLQALQNEFASYQTTTGTLIELRARYIDLVEQQLHTLGSRMAEELAAMMDQGRRDRDDVATYQAGMALRNLLNGQINALNFLQYSRPADAELCLQHLTQLAEETRKISKLVFDEALLARNRSVAADTIAYREVFQQVVALVQQRDALVAELLTSLTPELSRQMDDIRHAAATHQAQLGDDLLGSGGRARFSVVVMAAAALLFGGVCALLLTKAITRPILRTADFASTMAKGDFTQQLAIDQQDEIGTMARALNSMVRDLKTMLTGIIDDTTILAGSSTQLRKTAGELTTASGATSTRANTVAAAAEQMSTNMQSVAGAMEQSAQNTQLVAAATDELTGTVDKIAANAESARGIAVNAVTASQQTSRRMDALGTAATQIGKVTETITEISEQTNLLALNATIEAARAGEAGKGFAVVANEIKELARQTADATVDIRRQIETMQETTGAAVSDIAEISGIIAKINQVIASIGEAVDEQQAATREIAGKVAETAQGIGEVNEHVAQSSVVAGEITRDITEVYQAAERMSKDCKLVAESADQLSELSARLSDMTSTFKV</sequence>
<dbReference type="PROSITE" id="PS50885">
    <property type="entry name" value="HAMP"/>
    <property type="match status" value="1"/>
</dbReference>
<dbReference type="SMART" id="SM00304">
    <property type="entry name" value="HAMP"/>
    <property type="match status" value="1"/>
</dbReference>
<feature type="domain" description="HAMP" evidence="6">
    <location>
        <begin position="318"/>
        <end position="370"/>
    </location>
</feature>
<dbReference type="SUPFAM" id="SSF58104">
    <property type="entry name" value="Methyl-accepting chemotaxis protein (MCP) signaling domain"/>
    <property type="match status" value="1"/>
</dbReference>
<dbReference type="InterPro" id="IPR003660">
    <property type="entry name" value="HAMP_dom"/>
</dbReference>
<evidence type="ECO:0000313" key="9">
    <source>
        <dbReference type="Proteomes" id="UP000830055"/>
    </source>
</evidence>
<dbReference type="Proteomes" id="UP000830055">
    <property type="component" value="Chromosome"/>
</dbReference>
<evidence type="ECO:0000259" key="5">
    <source>
        <dbReference type="PROSITE" id="PS50111"/>
    </source>
</evidence>
<dbReference type="Pfam" id="PF00672">
    <property type="entry name" value="HAMP"/>
    <property type="match status" value="1"/>
</dbReference>
<evidence type="ECO:0000256" key="3">
    <source>
        <dbReference type="PROSITE-ProRule" id="PRU00284"/>
    </source>
</evidence>
<dbReference type="SMART" id="SM00283">
    <property type="entry name" value="MA"/>
    <property type="match status" value="1"/>
</dbReference>
<proteinExistence type="inferred from homology"/>
<comment type="similarity">
    <text evidence="2">Belongs to the methyl-accepting chemotaxis (MCP) protein family.</text>
</comment>
<protein>
    <submittedName>
        <fullName evidence="8">Methyl-accepting chemotaxis protein</fullName>
    </submittedName>
</protein>
<keyword evidence="4" id="KW-1133">Transmembrane helix</keyword>
<evidence type="ECO:0000313" key="8">
    <source>
        <dbReference type="EMBL" id="BDD86796.1"/>
    </source>
</evidence>
<gene>
    <name evidence="8" type="ORF">DPPLL_11610</name>
</gene>
<dbReference type="InterPro" id="IPR032255">
    <property type="entry name" value="HBM"/>
</dbReference>
<keyword evidence="4" id="KW-0472">Membrane</keyword>
<keyword evidence="4" id="KW-0812">Transmembrane</keyword>
<dbReference type="PANTHER" id="PTHR32089">
    <property type="entry name" value="METHYL-ACCEPTING CHEMOTAXIS PROTEIN MCPB"/>
    <property type="match status" value="1"/>
</dbReference>